<evidence type="ECO:0000256" key="1">
    <source>
        <dbReference type="SAM" id="Phobius"/>
    </source>
</evidence>
<dbReference type="AlphaFoldDB" id="A0A318ZB87"/>
<keyword evidence="1" id="KW-0812">Transmembrane</keyword>
<sequence length="131" mass="14864">FQPCRSRGFQPCRSRGFQPCRSRGFQPCHSCRHFDTRAAQGRLTGRAFGLEPHRCCFQDAAHGRSPRCCHGPDGPSVDESFISSNRRIQPLIVPFDPKKKTHSIKTIVAWSLVWNFCCTVGFSYVTRNTAF</sequence>
<name>A0A318ZB87_9EURO</name>
<feature type="non-terminal residue" evidence="2">
    <location>
        <position position="1"/>
    </location>
</feature>
<evidence type="ECO:0000313" key="2">
    <source>
        <dbReference type="EMBL" id="PYH41973.1"/>
    </source>
</evidence>
<evidence type="ECO:0000313" key="3">
    <source>
        <dbReference type="Proteomes" id="UP000248349"/>
    </source>
</evidence>
<dbReference type="RefSeq" id="XP_025427955.1">
    <property type="nucleotide sequence ID" value="XM_025578345.1"/>
</dbReference>
<reference evidence="2 3" key="1">
    <citation type="submission" date="2016-12" db="EMBL/GenBank/DDBJ databases">
        <title>The genomes of Aspergillus section Nigri reveals drivers in fungal speciation.</title>
        <authorList>
            <consortium name="DOE Joint Genome Institute"/>
            <person name="Vesth T.C."/>
            <person name="Nybo J."/>
            <person name="Theobald S."/>
            <person name="Brandl J."/>
            <person name="Frisvad J.C."/>
            <person name="Nielsen K.F."/>
            <person name="Lyhne E.K."/>
            <person name="Kogle M.E."/>
            <person name="Kuo A."/>
            <person name="Riley R."/>
            <person name="Clum A."/>
            <person name="Nolan M."/>
            <person name="Lipzen A."/>
            <person name="Salamov A."/>
            <person name="Henrissat B."/>
            <person name="Wiebenga A."/>
            <person name="De Vries R.P."/>
            <person name="Grigoriev I.V."/>
            <person name="Mortensen U.H."/>
            <person name="Andersen M.R."/>
            <person name="Baker S.E."/>
        </authorList>
    </citation>
    <scope>NUCLEOTIDE SEQUENCE [LARGE SCALE GENOMIC DNA]</scope>
    <source>
        <strain evidence="2 3">JOP 1030-1</strain>
    </source>
</reference>
<organism evidence="2 3">
    <name type="scientific">Aspergillus saccharolyticus JOP 1030-1</name>
    <dbReference type="NCBI Taxonomy" id="1450539"/>
    <lineage>
        <taxon>Eukaryota</taxon>
        <taxon>Fungi</taxon>
        <taxon>Dikarya</taxon>
        <taxon>Ascomycota</taxon>
        <taxon>Pezizomycotina</taxon>
        <taxon>Eurotiomycetes</taxon>
        <taxon>Eurotiomycetidae</taxon>
        <taxon>Eurotiales</taxon>
        <taxon>Aspergillaceae</taxon>
        <taxon>Aspergillus</taxon>
        <taxon>Aspergillus subgen. Circumdati</taxon>
    </lineage>
</organism>
<keyword evidence="1" id="KW-0472">Membrane</keyword>
<accession>A0A318ZB87</accession>
<dbReference type="EMBL" id="KZ821257">
    <property type="protein sequence ID" value="PYH41973.1"/>
    <property type="molecule type" value="Genomic_DNA"/>
</dbReference>
<feature type="transmembrane region" description="Helical" evidence="1">
    <location>
        <begin position="107"/>
        <end position="125"/>
    </location>
</feature>
<dbReference type="Proteomes" id="UP000248349">
    <property type="component" value="Unassembled WGS sequence"/>
</dbReference>
<proteinExistence type="predicted"/>
<protein>
    <submittedName>
        <fullName evidence="2">Uncharacterized protein</fullName>
    </submittedName>
</protein>
<keyword evidence="1" id="KW-1133">Transmembrane helix</keyword>
<keyword evidence="3" id="KW-1185">Reference proteome</keyword>
<dbReference type="GeneID" id="37079574"/>
<gene>
    <name evidence="2" type="ORF">BP01DRAFT_394701</name>
</gene>